<accession>A0A0W8FGQ1</accession>
<sequence length="37" mass="4108">MILTAYPLLRARPGGGVLRIDCLLLQNRLLSACRVLK</sequence>
<dbReference type="AlphaFoldDB" id="A0A0W8FGQ1"/>
<gene>
    <name evidence="1" type="ORF">ASZ90_010203</name>
</gene>
<protein>
    <submittedName>
        <fullName evidence="1">Uncharacterized protein</fullName>
    </submittedName>
</protein>
<organism evidence="1">
    <name type="scientific">hydrocarbon metagenome</name>
    <dbReference type="NCBI Taxonomy" id="938273"/>
    <lineage>
        <taxon>unclassified sequences</taxon>
        <taxon>metagenomes</taxon>
        <taxon>ecological metagenomes</taxon>
    </lineage>
</organism>
<reference evidence="1" key="1">
    <citation type="journal article" date="2015" name="Proc. Natl. Acad. Sci. U.S.A.">
        <title>Networks of energetic and metabolic interactions define dynamics in microbial communities.</title>
        <authorList>
            <person name="Embree M."/>
            <person name="Liu J.K."/>
            <person name="Al-Bassam M.M."/>
            <person name="Zengler K."/>
        </authorList>
    </citation>
    <scope>NUCLEOTIDE SEQUENCE</scope>
</reference>
<name>A0A0W8FGQ1_9ZZZZ</name>
<dbReference type="EMBL" id="LNQE01001230">
    <property type="protein sequence ID" value="KUG20074.1"/>
    <property type="molecule type" value="Genomic_DNA"/>
</dbReference>
<evidence type="ECO:0000313" key="1">
    <source>
        <dbReference type="EMBL" id="KUG20074.1"/>
    </source>
</evidence>
<proteinExistence type="predicted"/>
<comment type="caution">
    <text evidence="1">The sequence shown here is derived from an EMBL/GenBank/DDBJ whole genome shotgun (WGS) entry which is preliminary data.</text>
</comment>